<accession>A0A1A5YQA6</accession>
<gene>
    <name evidence="6" type="ORF">A7K91_22075</name>
</gene>
<dbReference type="SUPFAM" id="SSF46785">
    <property type="entry name" value="Winged helix' DNA-binding domain"/>
    <property type="match status" value="1"/>
</dbReference>
<dbReference type="GO" id="GO:0000976">
    <property type="term" value="F:transcription cis-regulatory region binding"/>
    <property type="evidence" value="ECO:0007669"/>
    <property type="project" value="TreeGrafter"/>
</dbReference>
<reference evidence="6 7" key="1">
    <citation type="submission" date="2016-05" db="EMBL/GenBank/DDBJ databases">
        <title>Paenibacillus oryzae. sp. nov., isolated from the rice root.</title>
        <authorList>
            <person name="Zhang J."/>
            <person name="Zhang X."/>
        </authorList>
    </citation>
    <scope>NUCLEOTIDE SEQUENCE [LARGE SCALE GENOMIC DNA]</scope>
    <source>
        <strain evidence="6 7">1DrF-4</strain>
    </source>
</reference>
<evidence type="ECO:0000256" key="2">
    <source>
        <dbReference type="ARBA" id="ARBA00023015"/>
    </source>
</evidence>
<dbReference type="PANTHER" id="PTHR30126">
    <property type="entry name" value="HTH-TYPE TRANSCRIPTIONAL REGULATOR"/>
    <property type="match status" value="1"/>
</dbReference>
<evidence type="ECO:0000313" key="7">
    <source>
        <dbReference type="Proteomes" id="UP000092024"/>
    </source>
</evidence>
<proteinExistence type="inferred from homology"/>
<keyword evidence="4" id="KW-0804">Transcription</keyword>
<dbReference type="Proteomes" id="UP000092024">
    <property type="component" value="Unassembled WGS sequence"/>
</dbReference>
<comment type="similarity">
    <text evidence="1">Belongs to the LysR transcriptional regulatory family.</text>
</comment>
<evidence type="ECO:0000256" key="3">
    <source>
        <dbReference type="ARBA" id="ARBA00023125"/>
    </source>
</evidence>
<organism evidence="6 7">
    <name type="scientific">Paenibacillus oryzae</name>
    <dbReference type="NCBI Taxonomy" id="1844972"/>
    <lineage>
        <taxon>Bacteria</taxon>
        <taxon>Bacillati</taxon>
        <taxon>Bacillota</taxon>
        <taxon>Bacilli</taxon>
        <taxon>Bacillales</taxon>
        <taxon>Paenibacillaceae</taxon>
        <taxon>Paenibacillus</taxon>
    </lineage>
</organism>
<dbReference type="OrthoDB" id="9778774at2"/>
<dbReference type="EMBL" id="LYPA01000032">
    <property type="protein sequence ID" value="OBR67575.1"/>
    <property type="molecule type" value="Genomic_DNA"/>
</dbReference>
<dbReference type="Gene3D" id="1.10.10.10">
    <property type="entry name" value="Winged helix-like DNA-binding domain superfamily/Winged helix DNA-binding domain"/>
    <property type="match status" value="1"/>
</dbReference>
<dbReference type="InterPro" id="IPR000847">
    <property type="entry name" value="LysR_HTH_N"/>
</dbReference>
<evidence type="ECO:0000256" key="4">
    <source>
        <dbReference type="ARBA" id="ARBA00023163"/>
    </source>
</evidence>
<evidence type="ECO:0000313" key="6">
    <source>
        <dbReference type="EMBL" id="OBR67575.1"/>
    </source>
</evidence>
<comment type="caution">
    <text evidence="6">The sequence shown here is derived from an EMBL/GenBank/DDBJ whole genome shotgun (WGS) entry which is preliminary data.</text>
</comment>
<dbReference type="Gene3D" id="3.40.190.290">
    <property type="match status" value="1"/>
</dbReference>
<dbReference type="PANTHER" id="PTHR30126:SF64">
    <property type="entry name" value="HTH-TYPE TRANSCRIPTIONAL REGULATOR CITR"/>
    <property type="match status" value="1"/>
</dbReference>
<keyword evidence="2" id="KW-0805">Transcription regulation</keyword>
<dbReference type="RefSeq" id="WP_068680372.1">
    <property type="nucleotide sequence ID" value="NZ_LYPA01000032.1"/>
</dbReference>
<dbReference type="PROSITE" id="PS50931">
    <property type="entry name" value="HTH_LYSR"/>
    <property type="match status" value="1"/>
</dbReference>
<feature type="domain" description="HTH lysR-type" evidence="5">
    <location>
        <begin position="1"/>
        <end position="59"/>
    </location>
</feature>
<dbReference type="STRING" id="1844972.A7K91_22075"/>
<dbReference type="PRINTS" id="PR00039">
    <property type="entry name" value="HTHLYSR"/>
</dbReference>
<evidence type="ECO:0000259" key="5">
    <source>
        <dbReference type="PROSITE" id="PS50931"/>
    </source>
</evidence>
<dbReference type="InterPro" id="IPR036388">
    <property type="entry name" value="WH-like_DNA-bd_sf"/>
</dbReference>
<evidence type="ECO:0000256" key="1">
    <source>
        <dbReference type="ARBA" id="ARBA00009437"/>
    </source>
</evidence>
<name>A0A1A5YQA6_9BACL</name>
<dbReference type="CDD" id="cd05466">
    <property type="entry name" value="PBP2_LTTR_substrate"/>
    <property type="match status" value="1"/>
</dbReference>
<dbReference type="Pfam" id="PF03466">
    <property type="entry name" value="LysR_substrate"/>
    <property type="match status" value="1"/>
</dbReference>
<dbReference type="SUPFAM" id="SSF53850">
    <property type="entry name" value="Periplasmic binding protein-like II"/>
    <property type="match status" value="1"/>
</dbReference>
<dbReference type="InterPro" id="IPR036390">
    <property type="entry name" value="WH_DNA-bd_sf"/>
</dbReference>
<keyword evidence="7" id="KW-1185">Reference proteome</keyword>
<dbReference type="Pfam" id="PF00126">
    <property type="entry name" value="HTH_1"/>
    <property type="match status" value="1"/>
</dbReference>
<dbReference type="FunFam" id="1.10.10.10:FF:000001">
    <property type="entry name" value="LysR family transcriptional regulator"/>
    <property type="match status" value="1"/>
</dbReference>
<dbReference type="GO" id="GO:0003700">
    <property type="term" value="F:DNA-binding transcription factor activity"/>
    <property type="evidence" value="ECO:0007669"/>
    <property type="project" value="InterPro"/>
</dbReference>
<dbReference type="InterPro" id="IPR005119">
    <property type="entry name" value="LysR_subst-bd"/>
</dbReference>
<keyword evidence="3" id="KW-0238">DNA-binding</keyword>
<dbReference type="AlphaFoldDB" id="A0A1A5YQA6"/>
<protein>
    <submittedName>
        <fullName evidence="6">LysR family transcriptional regulator</fullName>
    </submittedName>
</protein>
<sequence>MIHLEWYRIFLHTARQGNFTKAAKDMHLTQPSVSHAIKQLEEEMDVKLFHRMPKGVELTEEGAVLLDYVEQAFSILESGQRHVDGMKKLQRGEVRIGASDYLIKHHLLPYLNVYHKEYPGIHIRLSHGKTPELAERLLEGEIHCAIVHLPLEDPLLEVRMLALQDYCFVAGAEKYGALKGRPLGREELSMLPLLLLSAGSSTRRFVEQWFAEEGIEVEADIELGSLDLLAEFAMLGYGVALINRSFVEAEIASGKLLELELAEPLPPRSIGFAVRRDLKLSLAAEDFVRLLIEGSSKNNAPL</sequence>